<reference evidence="5 6" key="2">
    <citation type="journal article" date="2019" name="Plant Biotechnol. J.">
        <title>The red bayberry genome and genetic basis of sex determination.</title>
        <authorList>
            <person name="Jia H.M."/>
            <person name="Jia H.J."/>
            <person name="Cai Q.L."/>
            <person name="Wang Y."/>
            <person name="Zhao H.B."/>
            <person name="Yang W.F."/>
            <person name="Wang G.Y."/>
            <person name="Li Y.H."/>
            <person name="Zhan D.L."/>
            <person name="Shen Y.T."/>
            <person name="Niu Q.F."/>
            <person name="Chang L."/>
            <person name="Qiu J."/>
            <person name="Zhao L."/>
            <person name="Xie H.B."/>
            <person name="Fu W.Y."/>
            <person name="Jin J."/>
            <person name="Li X.W."/>
            <person name="Jiao Y."/>
            <person name="Zhou C.C."/>
            <person name="Tu T."/>
            <person name="Chai C.Y."/>
            <person name="Gao J.L."/>
            <person name="Fan L.J."/>
            <person name="van de Weg E."/>
            <person name="Wang J.Y."/>
            <person name="Gao Z.S."/>
        </authorList>
    </citation>
    <scope>NUCLEOTIDE SEQUENCE [LARGE SCALE GENOMIC DNA]</scope>
    <source>
        <tissue evidence="5">Leaves</tissue>
    </source>
</reference>
<dbReference type="PANTHER" id="PTHR31351:SF31">
    <property type="entry name" value="VAN3-BINDING PROTEIN"/>
    <property type="match status" value="1"/>
</dbReference>
<evidence type="ECO:0008006" key="7">
    <source>
        <dbReference type="Google" id="ProtNLM"/>
    </source>
</evidence>
<dbReference type="InterPro" id="IPR040269">
    <property type="entry name" value="VAB"/>
</dbReference>
<dbReference type="GO" id="GO:0010305">
    <property type="term" value="P:leaf vascular tissue pattern formation"/>
    <property type="evidence" value="ECO:0007669"/>
    <property type="project" value="TreeGrafter"/>
</dbReference>
<feature type="region of interest" description="Disordered" evidence="1">
    <location>
        <begin position="121"/>
        <end position="151"/>
    </location>
</feature>
<protein>
    <recommendedName>
        <fullName evidence="7">VAN3-binding protein</fullName>
    </recommendedName>
</protein>
<evidence type="ECO:0000259" key="3">
    <source>
        <dbReference type="Pfam" id="PF08458"/>
    </source>
</evidence>
<organism evidence="5 6">
    <name type="scientific">Morella rubra</name>
    <name type="common">Chinese bayberry</name>
    <dbReference type="NCBI Taxonomy" id="262757"/>
    <lineage>
        <taxon>Eukaryota</taxon>
        <taxon>Viridiplantae</taxon>
        <taxon>Streptophyta</taxon>
        <taxon>Embryophyta</taxon>
        <taxon>Tracheophyta</taxon>
        <taxon>Spermatophyta</taxon>
        <taxon>Magnoliopsida</taxon>
        <taxon>eudicotyledons</taxon>
        <taxon>Gunneridae</taxon>
        <taxon>Pentapetalae</taxon>
        <taxon>rosids</taxon>
        <taxon>fabids</taxon>
        <taxon>Fagales</taxon>
        <taxon>Myricaceae</taxon>
        <taxon>Morella</taxon>
    </lineage>
</organism>
<gene>
    <name evidence="5" type="ORF">CJ030_MR4G022487</name>
    <name evidence="4" type="ORF">CJ030_MR4G022494</name>
</gene>
<dbReference type="Proteomes" id="UP000516437">
    <property type="component" value="Chromosome 4"/>
</dbReference>
<evidence type="ECO:0000313" key="4">
    <source>
        <dbReference type="EMBL" id="KAB1216025.1"/>
    </source>
</evidence>
<keyword evidence="6" id="KW-1185">Reference proteome</keyword>
<accession>A0A6A1VSS7</accession>
<feature type="region of interest" description="Disordered" evidence="1">
    <location>
        <begin position="1"/>
        <end position="28"/>
    </location>
</feature>
<evidence type="ECO:0000313" key="6">
    <source>
        <dbReference type="Proteomes" id="UP000516437"/>
    </source>
</evidence>
<feature type="domain" description="VAN3-binding protein-like auxin canalisation" evidence="2">
    <location>
        <begin position="24"/>
        <end position="330"/>
    </location>
</feature>
<reference evidence="5" key="1">
    <citation type="submission" date="2018-07" db="EMBL/GenBank/DDBJ databases">
        <authorList>
            <person name="Gao Z.-S."/>
            <person name="Jia H.-M."/>
            <person name="Jia H.-J."/>
            <person name="Cai Q.-L."/>
            <person name="Wang Y."/>
            <person name="Zhao H.-B."/>
        </authorList>
    </citation>
    <scope>NUCLEOTIDE SEQUENCE</scope>
    <source>
        <tissue evidence="5">Leaves</tissue>
    </source>
</reference>
<dbReference type="Pfam" id="PF05703">
    <property type="entry name" value="Auxin_canalis"/>
    <property type="match status" value="1"/>
</dbReference>
<evidence type="ECO:0000259" key="2">
    <source>
        <dbReference type="Pfam" id="PF05703"/>
    </source>
</evidence>
<sequence length="487" mass="51791">MEETLLPKIIPRAGASPRGGTQLPESPRLPMEFLSRSWSASALEVSKAVAPPPPFPCTVSKPASGSSSCTSNSIPEDIAGESEELPPTSIAGNQFSFASSATSQLILDRIMSQSVREEVSPLTSGRLSHSSEPLNGISSLTGTDSPPVSPSEEFDDIVKFFRANNSIHPLFNGGRASAGNPNGNPVAGAKTVGRWLKDRKEKKKEETRTHNAQLHATVSVAAVAAAIAAIAAATAASSAPGKNEQSAKTDMAVASAATLVAAQCVEAAEAMGAERDHLASVVSSAVNVRSHDDIVTLTAAAATALRGAATLKARALKEVWNIAAVTPLDRGMGIGFCGKGNNGLPSGSSSGELAPEENFGGLYSQDLLARGSELLKRTRNGDLHWKIVSVYIHRTGQVMLKMKSKHVAGTITKKKKNVVLDVYKDLPAWEGRDLFDAGEQRRYFGLKTETRGVVEFECKNQREYDIWTQGVSRLLSIVEERKNEHNK</sequence>
<dbReference type="PANTHER" id="PTHR31351">
    <property type="entry name" value="EXPRESSED PROTEIN"/>
    <property type="match status" value="1"/>
</dbReference>
<dbReference type="EMBL" id="RXIC02000022">
    <property type="protein sequence ID" value="KAB1216025.1"/>
    <property type="molecule type" value="Genomic_DNA"/>
</dbReference>
<dbReference type="AlphaFoldDB" id="A0A6A1VSS7"/>
<name>A0A6A1VSS7_9ROSI</name>
<feature type="domain" description="Pleckstrin-like plant" evidence="3">
    <location>
        <begin position="373"/>
        <end position="478"/>
    </location>
</feature>
<comment type="caution">
    <text evidence="5">The sequence shown here is derived from an EMBL/GenBank/DDBJ whole genome shotgun (WGS) entry which is preliminary data.</text>
</comment>
<dbReference type="Pfam" id="PF08458">
    <property type="entry name" value="PH_2"/>
    <property type="match status" value="1"/>
</dbReference>
<feature type="compositionally biased region" description="Polar residues" evidence="1">
    <location>
        <begin position="61"/>
        <end position="74"/>
    </location>
</feature>
<evidence type="ECO:0000313" key="5">
    <source>
        <dbReference type="EMBL" id="KAB1216032.1"/>
    </source>
</evidence>
<feature type="region of interest" description="Disordered" evidence="1">
    <location>
        <begin position="59"/>
        <end position="93"/>
    </location>
</feature>
<dbReference type="GO" id="GO:0010087">
    <property type="term" value="P:phloem or xylem histogenesis"/>
    <property type="evidence" value="ECO:0007669"/>
    <property type="project" value="TreeGrafter"/>
</dbReference>
<dbReference type="InterPro" id="IPR008546">
    <property type="entry name" value="VAN3-bd-like_auxin_canal"/>
</dbReference>
<proteinExistence type="predicted"/>
<dbReference type="OrthoDB" id="1918928at2759"/>
<dbReference type="InterPro" id="IPR013666">
    <property type="entry name" value="PH_pln"/>
</dbReference>
<reference evidence="5" key="3">
    <citation type="submission" date="2019-09" db="EMBL/GenBank/DDBJ databases">
        <authorList>
            <person name="Gao Z."/>
        </authorList>
    </citation>
    <scope>NUCLEOTIDE SEQUENCE</scope>
    <source>
        <tissue evidence="5">Leaves</tissue>
    </source>
</reference>
<evidence type="ECO:0000256" key="1">
    <source>
        <dbReference type="SAM" id="MobiDB-lite"/>
    </source>
</evidence>
<feature type="compositionally biased region" description="Polar residues" evidence="1">
    <location>
        <begin position="121"/>
        <end position="146"/>
    </location>
</feature>
<dbReference type="GO" id="GO:0009734">
    <property type="term" value="P:auxin-activated signaling pathway"/>
    <property type="evidence" value="ECO:0007669"/>
    <property type="project" value="TreeGrafter"/>
</dbReference>
<dbReference type="EMBL" id="RXIC02000022">
    <property type="protein sequence ID" value="KAB1216032.1"/>
    <property type="molecule type" value="Genomic_DNA"/>
</dbReference>